<evidence type="ECO:0000256" key="3">
    <source>
        <dbReference type="ARBA" id="ARBA00022454"/>
    </source>
</evidence>
<dbReference type="Gene3D" id="3.30.900.10">
    <property type="entry name" value="HORMA domain"/>
    <property type="match status" value="1"/>
</dbReference>
<sequence length="745" mass="81732">MATRTVQRTRVANNLTKTAITQKQSLEVVQTLLHGSLSSLAYLRSFFSEKVFDAQAYAAHDRLPSYRDYADGRLPEVPKDTTELHTTMQVLRRGRSKRVDTFLDWLEQGAFMALKDGKLRALQLYLHTDEHDRGKVVETYSFRIQYHGDGKGGKFLAGVDLDSPGRKSLTVDTTAVALQTLLRYVMEICNGLPELPDDRYVSMALFLHEAPDVDFQPRGGFEPTSTTKLVFGLADGWEKKLRKFDDLSSAFHTTALTVTHLHNTTLGPLAAVAEPVRIPSQLEYSADDAEVDLLSEPGGEEVVAADASTIVPSTVGRTPALTVPESAVNSVKKSHFDNLITPAPTSDAAAKLRSASVRQSSFESVAQQHVTASAASQPVDTQASNVPRMRGALRQMVLPDRLTQGDTQIQHLQDAELLNEAISDSPRLSTHSSVPGSTSTKVLLLPTVAQQLNSEKGKLQDAARKLAKVSKSRAKKGNVVLCQCGVKQEQAALVQCTYCRTWQHLHCHGYTGSNDPRLAETHACYNCLLGNGRDDALATLKHLALKRHAMNVALSRGMTSQADFVVATGLNLDTATPLHDYLRQESFITPASRSLRRGAAYSSEARFIPAQEGEAYKKMLVTLFDPLKHVERFYCETSLDISEIGQQVRITRAVSMPPPDTPASQMRARRSATPASSLDLGQSVMPMETPYPHRSSLLKRPSEDDIFSTPAKRQAITPVYLRFLSAQALRADGLSSSPSVSQKEL</sequence>
<dbReference type="InterPro" id="IPR011011">
    <property type="entry name" value="Znf_FYVE_PHD"/>
</dbReference>
<evidence type="ECO:0000256" key="2">
    <source>
        <dbReference type="ARBA" id="ARBA00004286"/>
    </source>
</evidence>
<protein>
    <recommendedName>
        <fullName evidence="7">HORMA domain-containing protein</fullName>
    </recommendedName>
</protein>
<accession>A0A139HZ88</accession>
<dbReference type="GO" id="GO:0005694">
    <property type="term" value="C:chromosome"/>
    <property type="evidence" value="ECO:0007669"/>
    <property type="project" value="UniProtKB-SubCell"/>
</dbReference>
<dbReference type="InterPro" id="IPR036570">
    <property type="entry name" value="HORMA_dom_sf"/>
</dbReference>
<dbReference type="PANTHER" id="PTHR48225">
    <property type="entry name" value="HORMA DOMAIN-CONTAINING PROTEIN 1"/>
    <property type="match status" value="1"/>
</dbReference>
<evidence type="ECO:0000256" key="6">
    <source>
        <dbReference type="SAM" id="MobiDB-lite"/>
    </source>
</evidence>
<evidence type="ECO:0000256" key="1">
    <source>
        <dbReference type="ARBA" id="ARBA00004123"/>
    </source>
</evidence>
<dbReference type="SUPFAM" id="SSF57903">
    <property type="entry name" value="FYVE/PHD zinc finger"/>
    <property type="match status" value="1"/>
</dbReference>
<dbReference type="AlphaFoldDB" id="A0A139HZ88"/>
<dbReference type="InterPro" id="IPR013083">
    <property type="entry name" value="Znf_RING/FYVE/PHD"/>
</dbReference>
<comment type="caution">
    <text evidence="8">The sequence shown here is derived from an EMBL/GenBank/DDBJ whole genome shotgun (WGS) entry which is preliminary data.</text>
</comment>
<comment type="subcellular location">
    <subcellularLocation>
        <location evidence="2">Chromosome</location>
    </subcellularLocation>
    <subcellularLocation>
        <location evidence="1">Nucleus</location>
    </subcellularLocation>
</comment>
<feature type="region of interest" description="Disordered" evidence="6">
    <location>
        <begin position="654"/>
        <end position="685"/>
    </location>
</feature>
<dbReference type="GO" id="GO:0051321">
    <property type="term" value="P:meiotic cell cycle"/>
    <property type="evidence" value="ECO:0007669"/>
    <property type="project" value="UniProtKB-KW"/>
</dbReference>
<proteinExistence type="predicted"/>
<dbReference type="InterPro" id="IPR051294">
    <property type="entry name" value="HORMA_MeioticProgression"/>
</dbReference>
<gene>
    <name evidence="8" type="ORF">AC579_4304</name>
</gene>
<dbReference type="Pfam" id="PF02301">
    <property type="entry name" value="HORMA"/>
    <property type="match status" value="1"/>
</dbReference>
<dbReference type="Proteomes" id="UP000073492">
    <property type="component" value="Unassembled WGS sequence"/>
</dbReference>
<feature type="domain" description="HORMA" evidence="7">
    <location>
        <begin position="23"/>
        <end position="258"/>
    </location>
</feature>
<evidence type="ECO:0000313" key="8">
    <source>
        <dbReference type="EMBL" id="KXT07784.1"/>
    </source>
</evidence>
<organism evidence="8 9">
    <name type="scientific">Pseudocercospora musae</name>
    <dbReference type="NCBI Taxonomy" id="113226"/>
    <lineage>
        <taxon>Eukaryota</taxon>
        <taxon>Fungi</taxon>
        <taxon>Dikarya</taxon>
        <taxon>Ascomycota</taxon>
        <taxon>Pezizomycotina</taxon>
        <taxon>Dothideomycetes</taxon>
        <taxon>Dothideomycetidae</taxon>
        <taxon>Mycosphaerellales</taxon>
        <taxon>Mycosphaerellaceae</taxon>
        <taxon>Pseudocercospora</taxon>
    </lineage>
</organism>
<dbReference type="PANTHER" id="PTHR48225:SF7">
    <property type="entry name" value="MEIOSIS-SPECIFIC PROTEIN HOP1"/>
    <property type="match status" value="1"/>
</dbReference>
<keyword evidence="3" id="KW-0158">Chromosome</keyword>
<reference evidence="8 9" key="1">
    <citation type="submission" date="2015-07" db="EMBL/GenBank/DDBJ databases">
        <title>Comparative genomics of the Sigatoka disease complex on banana suggests a link between parallel evolutionary changes in Pseudocercospora fijiensis and Pseudocercospora eumusae and increased virulence on the banana host.</title>
        <authorList>
            <person name="Chang T.-C."/>
            <person name="Salvucci A."/>
            <person name="Crous P.W."/>
            <person name="Stergiopoulos I."/>
        </authorList>
    </citation>
    <scope>NUCLEOTIDE SEQUENCE [LARGE SCALE GENOMIC DNA]</scope>
    <source>
        <strain evidence="8 9">CBS 116634</strain>
    </source>
</reference>
<keyword evidence="5" id="KW-0469">Meiosis</keyword>
<dbReference type="InterPro" id="IPR003511">
    <property type="entry name" value="HORMA_dom"/>
</dbReference>
<evidence type="ECO:0000256" key="4">
    <source>
        <dbReference type="ARBA" id="ARBA00023242"/>
    </source>
</evidence>
<dbReference type="EMBL" id="LFZO01000530">
    <property type="protein sequence ID" value="KXT07784.1"/>
    <property type="molecule type" value="Genomic_DNA"/>
</dbReference>
<evidence type="ECO:0000256" key="5">
    <source>
        <dbReference type="ARBA" id="ARBA00023254"/>
    </source>
</evidence>
<dbReference type="OrthoDB" id="1928087at2759"/>
<name>A0A139HZ88_9PEZI</name>
<dbReference type="Gene3D" id="3.30.40.10">
    <property type="entry name" value="Zinc/RING finger domain, C3HC4 (zinc finger)"/>
    <property type="match status" value="1"/>
</dbReference>
<dbReference type="PROSITE" id="PS50815">
    <property type="entry name" value="HORMA"/>
    <property type="match status" value="1"/>
</dbReference>
<evidence type="ECO:0000313" key="9">
    <source>
        <dbReference type="Proteomes" id="UP000073492"/>
    </source>
</evidence>
<dbReference type="GO" id="GO:0005634">
    <property type="term" value="C:nucleus"/>
    <property type="evidence" value="ECO:0007669"/>
    <property type="project" value="UniProtKB-SubCell"/>
</dbReference>
<keyword evidence="4" id="KW-0539">Nucleus</keyword>
<keyword evidence="9" id="KW-1185">Reference proteome</keyword>
<dbReference type="STRING" id="113226.A0A139HZ88"/>
<dbReference type="SUPFAM" id="SSF56019">
    <property type="entry name" value="The spindle assembly checkpoint protein mad2"/>
    <property type="match status" value="1"/>
</dbReference>
<evidence type="ECO:0000259" key="7">
    <source>
        <dbReference type="PROSITE" id="PS50815"/>
    </source>
</evidence>